<dbReference type="InterPro" id="IPR015943">
    <property type="entry name" value="WD40/YVTN_repeat-like_dom_sf"/>
</dbReference>
<dbReference type="PROSITE" id="PS50082">
    <property type="entry name" value="WD_REPEATS_2"/>
    <property type="match status" value="1"/>
</dbReference>
<reference evidence="5" key="1">
    <citation type="submission" date="2022-07" db="EMBL/GenBank/DDBJ databases">
        <title>Phylogenomic reconstructions and comparative analyses of Kickxellomycotina fungi.</title>
        <authorList>
            <person name="Reynolds N.K."/>
            <person name="Stajich J.E."/>
            <person name="Barry K."/>
            <person name="Grigoriev I.V."/>
            <person name="Crous P."/>
            <person name="Smith M.E."/>
        </authorList>
    </citation>
    <scope>NUCLEOTIDE SEQUENCE</scope>
    <source>
        <strain evidence="5">NBRC 105413</strain>
    </source>
</reference>
<dbReference type="Proteomes" id="UP001145021">
    <property type="component" value="Unassembled WGS sequence"/>
</dbReference>
<dbReference type="SMART" id="SM00320">
    <property type="entry name" value="WD40"/>
    <property type="match status" value="5"/>
</dbReference>
<keyword evidence="6" id="KW-1185">Reference proteome</keyword>
<keyword evidence="1 3" id="KW-0853">WD repeat</keyword>
<dbReference type="GO" id="GO:0045717">
    <property type="term" value="P:negative regulation of fatty acid biosynthetic process"/>
    <property type="evidence" value="ECO:0007669"/>
    <property type="project" value="TreeGrafter"/>
</dbReference>
<feature type="compositionally biased region" description="Acidic residues" evidence="4">
    <location>
        <begin position="1120"/>
        <end position="1149"/>
    </location>
</feature>
<evidence type="ECO:0000256" key="3">
    <source>
        <dbReference type="PROSITE-ProRule" id="PRU00221"/>
    </source>
</evidence>
<comment type="caution">
    <text evidence="5">The sequence shown here is derived from an EMBL/GenBank/DDBJ whole genome shotgun (WGS) entry which is preliminary data.</text>
</comment>
<dbReference type="GO" id="GO:0005737">
    <property type="term" value="C:cytoplasm"/>
    <property type="evidence" value="ECO:0007669"/>
    <property type="project" value="TreeGrafter"/>
</dbReference>
<evidence type="ECO:0000313" key="5">
    <source>
        <dbReference type="EMBL" id="KAJ1645294.1"/>
    </source>
</evidence>
<dbReference type="PANTHER" id="PTHR15574">
    <property type="entry name" value="WD REPEAT DOMAIN-CONTAINING FAMILY"/>
    <property type="match status" value="1"/>
</dbReference>
<dbReference type="AlphaFoldDB" id="A0A9W8CKD5"/>
<dbReference type="InterPro" id="IPR036322">
    <property type="entry name" value="WD40_repeat_dom_sf"/>
</dbReference>
<organism evidence="5 6">
    <name type="scientific">Coemansia asiatica</name>
    <dbReference type="NCBI Taxonomy" id="1052880"/>
    <lineage>
        <taxon>Eukaryota</taxon>
        <taxon>Fungi</taxon>
        <taxon>Fungi incertae sedis</taxon>
        <taxon>Zoopagomycota</taxon>
        <taxon>Kickxellomycotina</taxon>
        <taxon>Kickxellomycetes</taxon>
        <taxon>Kickxellales</taxon>
        <taxon>Kickxellaceae</taxon>
        <taxon>Coemansia</taxon>
    </lineage>
</organism>
<feature type="region of interest" description="Disordered" evidence="4">
    <location>
        <begin position="793"/>
        <end position="835"/>
    </location>
</feature>
<dbReference type="Pfam" id="PF00400">
    <property type="entry name" value="WD40"/>
    <property type="match status" value="2"/>
</dbReference>
<evidence type="ECO:0000313" key="6">
    <source>
        <dbReference type="Proteomes" id="UP001145021"/>
    </source>
</evidence>
<keyword evidence="2" id="KW-0677">Repeat</keyword>
<protein>
    <submittedName>
        <fullName evidence="5">Uncharacterized protein</fullName>
    </submittedName>
</protein>
<evidence type="ECO:0000256" key="2">
    <source>
        <dbReference type="ARBA" id="ARBA00022737"/>
    </source>
</evidence>
<feature type="compositionally biased region" description="Polar residues" evidence="4">
    <location>
        <begin position="811"/>
        <end position="827"/>
    </location>
</feature>
<sequence>MDSTIKVFDVRRIVDKAHAASMGATWDPGLGQSTLLSSADSCIRTFAVHTASVKRGAVMSDHPFEFLSCSEDGTARHFDIREPAPLSNQTHRASLRGGRVIANYSSMNAELHAIDTNSFRSSIFAVGGSMSSIMVHDRRMVQPNSKTGEGSRDMRNWTGERCIVRLRVDAHFDGDEVYEHTSENIVTGLRFSRDVPNQLVGSWCYDHIYLFDLNYSSSYLNAIGTSLCDSSKRSRSRRGSVDFHCLPEAKRTCKCGSSADFNSTGSSSNASRASYYVIGHGCICAASNDREQCASRESVDKQVSGNIDPNMDICDICQIKKAILEDACLELEQSQQTLSSICEAALPATEREFVNAAFNAFVSNMATGVLLHAKDAISFAIRQLEDEGIEPSVQSLQKADRSLSGDILHIEDGTCIERMLACLSTDAGLERRRIRSLLHNNRACISATRFRQKWVRLFEDHLRDIQPHSIAPRSIEYLLGEIDDIRNRLYAAIRDCNASMGYNRFNMLACFNRVLLVWDSARIDCIRLILQLRYMLTSNDLRSIIDGSQDLADDNRSSAQINQLRAEFGELKHRLSELGTKLRVGLADIRAMSCEINGFCVLADSLRKCDFNNYALARLYHKSERFFEISKGLADRLSLQASQILALFERTVQAFENSVVGSGHNATDYSVAMDQVLLGFGCLSRPLSVDCCNESSRSFGKRLFEHHDSALGHSPLLYLWHSTICLEASSEHKDDLGISVLPTYPFDKPFSRLKPPRYTASSGSAARTMAESDDNTRISIDSLYSVPANDLTIVDSDSSNERDHGGHSNGEKNTCNSESGGSSTQGTDPRASMHMRNSSISAESAIVSSPDEMSWPRNTLEYFIRKGRRPLLAKKEVYMRDSGNYKPETLLLPCRKYTGHCNFQTTKDVNFVFDRYIASGSDDGHVFIWDRDSMDIVQIIRGDHEIVNIVEGHPSLPLIAVSGIDSEIHLFSLPQGGGPSSTHRQKFPLVRDRHFSSIGVYDPTARAALKEMIYAPDPYFKALRYSGHSLLPMQIDPSEVSKSIEREFPAVSESRLSNKDTIIGENEDMRFTGLAHTSLTRQIMTNIMLGSMFSRSYSDTSSSNNSSVGDYETHAGETWSFEEEEEEEEEPEEEELEIYEDESDDEVASEDYSWYPESP</sequence>
<evidence type="ECO:0000256" key="4">
    <source>
        <dbReference type="SAM" id="MobiDB-lite"/>
    </source>
</evidence>
<gene>
    <name evidence="5" type="ORF">LPJ64_003104</name>
</gene>
<dbReference type="PANTHER" id="PTHR15574:SF40">
    <property type="entry name" value="WD AND TETRATRICOPEPTIDE REPEATS PROTEIN 1"/>
    <property type="match status" value="1"/>
</dbReference>
<dbReference type="InterPro" id="IPR045151">
    <property type="entry name" value="DCAF8"/>
</dbReference>
<feature type="compositionally biased region" description="Low complexity" evidence="4">
    <location>
        <begin position="1098"/>
        <end position="1107"/>
    </location>
</feature>
<name>A0A9W8CKD5_9FUNG</name>
<feature type="compositionally biased region" description="Basic and acidic residues" evidence="4">
    <location>
        <begin position="799"/>
        <end position="810"/>
    </location>
</feature>
<accession>A0A9W8CKD5</accession>
<feature type="region of interest" description="Disordered" evidence="4">
    <location>
        <begin position="1098"/>
        <end position="1159"/>
    </location>
</feature>
<proteinExistence type="predicted"/>
<dbReference type="GO" id="GO:0080008">
    <property type="term" value="C:Cul4-RING E3 ubiquitin ligase complex"/>
    <property type="evidence" value="ECO:0007669"/>
    <property type="project" value="TreeGrafter"/>
</dbReference>
<dbReference type="EMBL" id="JANBOH010000113">
    <property type="protein sequence ID" value="KAJ1645294.1"/>
    <property type="molecule type" value="Genomic_DNA"/>
</dbReference>
<dbReference type="SUPFAM" id="SSF50978">
    <property type="entry name" value="WD40 repeat-like"/>
    <property type="match status" value="1"/>
</dbReference>
<dbReference type="Gene3D" id="2.130.10.10">
    <property type="entry name" value="YVTN repeat-like/Quinoprotein amine dehydrogenase"/>
    <property type="match status" value="2"/>
</dbReference>
<feature type="repeat" description="WD" evidence="3">
    <location>
        <begin position="915"/>
        <end position="939"/>
    </location>
</feature>
<dbReference type="InterPro" id="IPR001680">
    <property type="entry name" value="WD40_rpt"/>
</dbReference>
<evidence type="ECO:0000256" key="1">
    <source>
        <dbReference type="ARBA" id="ARBA00022574"/>
    </source>
</evidence>